<keyword evidence="1" id="KW-0472">Membrane</keyword>
<keyword evidence="1" id="KW-1133">Transmembrane helix</keyword>
<gene>
    <name evidence="2" type="ORF">CC85DRAFT_288838</name>
</gene>
<evidence type="ECO:0000313" key="2">
    <source>
        <dbReference type="EMBL" id="KLT39176.1"/>
    </source>
</evidence>
<keyword evidence="3" id="KW-1185">Reference proteome</keyword>
<sequence>MPFEPGAADAGELNPECARLGHNTKIRAGGLCFLICCFPCSMIYFVARKTVTCSRCGMKVPPQGIID</sequence>
<protein>
    <submittedName>
        <fullName evidence="2">Uncharacterized protein</fullName>
    </submittedName>
</protein>
<organism evidence="2 3">
    <name type="scientific">Cutaneotrichosporon oleaginosum</name>
    <dbReference type="NCBI Taxonomy" id="879819"/>
    <lineage>
        <taxon>Eukaryota</taxon>
        <taxon>Fungi</taxon>
        <taxon>Dikarya</taxon>
        <taxon>Basidiomycota</taxon>
        <taxon>Agaricomycotina</taxon>
        <taxon>Tremellomycetes</taxon>
        <taxon>Trichosporonales</taxon>
        <taxon>Trichosporonaceae</taxon>
        <taxon>Cutaneotrichosporon</taxon>
    </lineage>
</organism>
<proteinExistence type="predicted"/>
<evidence type="ECO:0000256" key="1">
    <source>
        <dbReference type="SAM" id="Phobius"/>
    </source>
</evidence>
<dbReference type="GeneID" id="28985003"/>
<feature type="transmembrane region" description="Helical" evidence="1">
    <location>
        <begin position="28"/>
        <end position="47"/>
    </location>
</feature>
<dbReference type="EMBL" id="KQ087268">
    <property type="protein sequence ID" value="KLT39176.1"/>
    <property type="molecule type" value="Genomic_DNA"/>
</dbReference>
<dbReference type="AlphaFoldDB" id="A0A0J0XDL6"/>
<keyword evidence="1" id="KW-0812">Transmembrane</keyword>
<accession>A0A0J0XDL6</accession>
<evidence type="ECO:0000313" key="3">
    <source>
        <dbReference type="Proteomes" id="UP000053611"/>
    </source>
</evidence>
<reference evidence="2 3" key="1">
    <citation type="submission" date="2015-03" db="EMBL/GenBank/DDBJ databases">
        <title>Genomics and transcriptomics of the oil-accumulating basidiomycete yeast T. oleaginosus allow insights into substrate utilization and the diverse evolutionary trajectories of mating systems in fungi.</title>
        <authorList>
            <consortium name="DOE Joint Genome Institute"/>
            <person name="Kourist R."/>
            <person name="Kracht O."/>
            <person name="Bracharz F."/>
            <person name="Lipzen A."/>
            <person name="Nolan M."/>
            <person name="Ohm R."/>
            <person name="Grigoriev I."/>
            <person name="Sun S."/>
            <person name="Heitman J."/>
            <person name="Bruck T."/>
            <person name="Nowrousian M."/>
        </authorList>
    </citation>
    <scope>NUCLEOTIDE SEQUENCE [LARGE SCALE GENOMIC DNA]</scope>
    <source>
        <strain evidence="2 3">IBC0246</strain>
    </source>
</reference>
<dbReference type="Proteomes" id="UP000053611">
    <property type="component" value="Unassembled WGS sequence"/>
</dbReference>
<dbReference type="RefSeq" id="XP_018275667.1">
    <property type="nucleotide sequence ID" value="XM_018424400.1"/>
</dbReference>
<name>A0A0J0XDL6_9TREE</name>